<accession>A0A1X1KNX7</accession>
<evidence type="ECO:0000313" key="2">
    <source>
        <dbReference type="Proteomes" id="UP000193234"/>
    </source>
</evidence>
<dbReference type="Proteomes" id="UP000193234">
    <property type="component" value="Unassembled WGS sequence"/>
</dbReference>
<dbReference type="EMBL" id="NCVJ01000014">
    <property type="protein sequence ID" value="ORP01135.1"/>
    <property type="molecule type" value="Genomic_DNA"/>
</dbReference>
<evidence type="ECO:0000313" key="1">
    <source>
        <dbReference type="EMBL" id="ORP01135.1"/>
    </source>
</evidence>
<reference evidence="1 2" key="1">
    <citation type="journal article" date="2016" name="Eur. J. Clin. Microbiol. Infect. Dis.">
        <title>Whole genome sequencing as a tool for phylogenetic analysis of clinical strains of Mitis group streptococci.</title>
        <authorList>
            <person name="Rasmussen L.H."/>
            <person name="Dargis R."/>
            <person name="Hojholt K."/>
            <person name="Christensen J.J."/>
            <person name="Skovgaard O."/>
            <person name="Justesen U.S."/>
            <person name="Rosenvinge F.S."/>
            <person name="Moser C."/>
            <person name="Lukjancenko O."/>
            <person name="Rasmussen S."/>
            <person name="Nielsen X.C."/>
        </authorList>
    </citation>
    <scope>NUCLEOTIDE SEQUENCE [LARGE SCALE GENOMIC DNA]</scope>
    <source>
        <strain evidence="1 2">RH_12363_08</strain>
    </source>
</reference>
<gene>
    <name evidence="1" type="ORF">B7696_00250</name>
</gene>
<proteinExistence type="predicted"/>
<name>A0A1X1KNX7_STRMT</name>
<sequence>MRTDNIVVDLEKTLGEKIIVNRMGVNTFNNRGTIVEKGSFIEVCLLDKARDTLMVYLPKISFEELSAEIKVDDYVQFFGIKFCEYKTDKTQSYARAESVDLHG</sequence>
<dbReference type="AlphaFoldDB" id="A0A1X1KNX7"/>
<comment type="caution">
    <text evidence="1">The sequence shown here is derived from an EMBL/GenBank/DDBJ whole genome shotgun (WGS) entry which is preliminary data.</text>
</comment>
<organism evidence="1 2">
    <name type="scientific">Streptococcus mitis</name>
    <dbReference type="NCBI Taxonomy" id="28037"/>
    <lineage>
        <taxon>Bacteria</taxon>
        <taxon>Bacillati</taxon>
        <taxon>Bacillota</taxon>
        <taxon>Bacilli</taxon>
        <taxon>Lactobacillales</taxon>
        <taxon>Streptococcaceae</taxon>
        <taxon>Streptococcus</taxon>
        <taxon>Streptococcus mitis group</taxon>
    </lineage>
</organism>
<protein>
    <submittedName>
        <fullName evidence="1">Uncharacterized protein</fullName>
    </submittedName>
</protein>
<dbReference type="RefSeq" id="WP_084861490.1">
    <property type="nucleotide sequence ID" value="NZ_JALDWD010000008.1"/>
</dbReference>